<dbReference type="SMR" id="A0A8R2LWG3"/>
<name>A0A8R2LWG3_BOMMO</name>
<evidence type="ECO:0000256" key="3">
    <source>
        <dbReference type="ARBA" id="ARBA00023155"/>
    </source>
</evidence>
<evidence type="ECO:0000256" key="4">
    <source>
        <dbReference type="ARBA" id="ARBA00023242"/>
    </source>
</evidence>
<keyword evidence="3 5" id="KW-0371">Homeobox</keyword>
<dbReference type="PROSITE" id="PS50071">
    <property type="entry name" value="HOMEOBOX_2"/>
    <property type="match status" value="1"/>
</dbReference>
<dbReference type="SUPFAM" id="SSF46689">
    <property type="entry name" value="Homeodomain-like"/>
    <property type="match status" value="1"/>
</dbReference>
<keyword evidence="2 5" id="KW-0238">DNA-binding</keyword>
<proteinExistence type="predicted"/>
<evidence type="ECO:0000256" key="1">
    <source>
        <dbReference type="ARBA" id="ARBA00004123"/>
    </source>
</evidence>
<dbReference type="PROSITE" id="PS00027">
    <property type="entry name" value="HOMEOBOX_1"/>
    <property type="match status" value="1"/>
</dbReference>
<dbReference type="InterPro" id="IPR050848">
    <property type="entry name" value="Homeobox_TF"/>
</dbReference>
<reference evidence="10" key="1">
    <citation type="journal article" date="2008" name="Insect Biochem. Mol. Biol.">
        <title>The genome of a lepidopteran model insect, the silkworm Bombyx mori.</title>
        <authorList>
            <consortium name="International Silkworm Genome Consortium"/>
        </authorList>
    </citation>
    <scope>NUCLEOTIDE SEQUENCE [LARGE SCALE GENOMIC DNA]</scope>
    <source>
        <strain evidence="10">p50T</strain>
    </source>
</reference>
<dbReference type="GO" id="GO:0000981">
    <property type="term" value="F:DNA-binding transcription factor activity, RNA polymerase II-specific"/>
    <property type="evidence" value="ECO:0007669"/>
    <property type="project" value="InterPro"/>
</dbReference>
<dbReference type="Proteomes" id="UP000005204">
    <property type="component" value="Unassembled WGS sequence"/>
</dbReference>
<accession>A0A8R2LWG3</accession>
<comment type="subcellular location">
    <subcellularLocation>
        <location evidence="1 5 6">Nucleus</location>
    </subcellularLocation>
</comment>
<evidence type="ECO:0000313" key="9">
    <source>
        <dbReference type="EnsemblMetazoa" id="XP_037867759.1"/>
    </source>
</evidence>
<organism evidence="9 10">
    <name type="scientific">Bombyx mori</name>
    <name type="common">Silk moth</name>
    <dbReference type="NCBI Taxonomy" id="7091"/>
    <lineage>
        <taxon>Eukaryota</taxon>
        <taxon>Metazoa</taxon>
        <taxon>Ecdysozoa</taxon>
        <taxon>Arthropoda</taxon>
        <taxon>Hexapoda</taxon>
        <taxon>Insecta</taxon>
        <taxon>Pterygota</taxon>
        <taxon>Neoptera</taxon>
        <taxon>Endopterygota</taxon>
        <taxon>Lepidoptera</taxon>
        <taxon>Glossata</taxon>
        <taxon>Ditrysia</taxon>
        <taxon>Bombycoidea</taxon>
        <taxon>Bombycidae</taxon>
        <taxon>Bombycinae</taxon>
        <taxon>Bombyx</taxon>
    </lineage>
</organism>
<evidence type="ECO:0000256" key="6">
    <source>
        <dbReference type="RuleBase" id="RU000682"/>
    </source>
</evidence>
<feature type="region of interest" description="Disordered" evidence="7">
    <location>
        <begin position="250"/>
        <end position="275"/>
    </location>
</feature>
<keyword evidence="4 5" id="KW-0539">Nucleus</keyword>
<dbReference type="Pfam" id="PF00046">
    <property type="entry name" value="Homeodomain"/>
    <property type="match status" value="1"/>
</dbReference>
<dbReference type="Gene3D" id="1.10.10.60">
    <property type="entry name" value="Homeodomain-like"/>
    <property type="match status" value="1"/>
</dbReference>
<evidence type="ECO:0000256" key="2">
    <source>
        <dbReference type="ARBA" id="ARBA00023125"/>
    </source>
</evidence>
<keyword evidence="10" id="KW-1185">Reference proteome</keyword>
<feature type="compositionally biased region" description="Basic and acidic residues" evidence="7">
    <location>
        <begin position="266"/>
        <end position="275"/>
    </location>
</feature>
<protein>
    <recommendedName>
        <fullName evidence="8">Homeobox domain-containing protein</fullName>
    </recommendedName>
</protein>
<reference evidence="9" key="2">
    <citation type="submission" date="2022-06" db="UniProtKB">
        <authorList>
            <consortium name="EnsemblMetazoa"/>
        </authorList>
    </citation>
    <scope>IDENTIFICATION</scope>
    <source>
        <strain evidence="9">p50T (Dazao)</strain>
    </source>
</reference>
<dbReference type="GO" id="GO:0005634">
    <property type="term" value="C:nucleus"/>
    <property type="evidence" value="ECO:0007669"/>
    <property type="project" value="UniProtKB-SubCell"/>
</dbReference>
<dbReference type="SMART" id="SM00389">
    <property type="entry name" value="HOX"/>
    <property type="match status" value="1"/>
</dbReference>
<evidence type="ECO:0000259" key="8">
    <source>
        <dbReference type="PROSITE" id="PS50071"/>
    </source>
</evidence>
<dbReference type="EnsemblMetazoa" id="XM_038011831.1">
    <property type="protein sequence ID" value="XP_037867759.1"/>
    <property type="gene ID" value="LOC119628660"/>
</dbReference>
<dbReference type="InterPro" id="IPR017970">
    <property type="entry name" value="Homeobox_CS"/>
</dbReference>
<feature type="domain" description="Homeobox" evidence="8">
    <location>
        <begin position="25"/>
        <end position="85"/>
    </location>
</feature>
<sequence>MQQVLILFGFTLQMQRFQQLSFPTKKSKRIRSAFTTEQINYLENEFKKSHYISAVQRKEIANIVNVPEKVIKIWFQNRRMREKKELCLIDNYEEDESSQNIPFVQDPSSYASTSTQDASVSLPLMSNTVETIPQPGTSKQIDDLNKSYDKDNEEQFLITNEGSTLFPYYIDLSKKNEHIKQNYPEKANMKATGNTTKSINHNRENPLDLSLKNSVVENQGDITATADSPRIFLIDSQSYMPPKNVIDKPVIPSLGQDIPASTSKTSNEKEDSEKKSCCKCKKNGISWPVLFHTNSTNSQFILAAIEIPNPNPPK</sequence>
<feature type="DNA-binding region" description="Homeobox" evidence="5">
    <location>
        <begin position="27"/>
        <end position="86"/>
    </location>
</feature>
<dbReference type="InterPro" id="IPR009057">
    <property type="entry name" value="Homeodomain-like_sf"/>
</dbReference>
<dbReference type="PANTHER" id="PTHR24333:SF5">
    <property type="entry name" value="VENT HOMEOBOX"/>
    <property type="match status" value="1"/>
</dbReference>
<dbReference type="CDD" id="cd00086">
    <property type="entry name" value="homeodomain"/>
    <property type="match status" value="1"/>
</dbReference>
<dbReference type="GO" id="GO:0003677">
    <property type="term" value="F:DNA binding"/>
    <property type="evidence" value="ECO:0007669"/>
    <property type="project" value="UniProtKB-UniRule"/>
</dbReference>
<dbReference type="InterPro" id="IPR001356">
    <property type="entry name" value="HD"/>
</dbReference>
<dbReference type="PANTHER" id="PTHR24333">
    <property type="entry name" value="HOMEO BOX HB9 LIKE A-RELATED"/>
    <property type="match status" value="1"/>
</dbReference>
<evidence type="ECO:0000256" key="5">
    <source>
        <dbReference type="PROSITE-ProRule" id="PRU00108"/>
    </source>
</evidence>
<evidence type="ECO:0000313" key="10">
    <source>
        <dbReference type="Proteomes" id="UP000005204"/>
    </source>
</evidence>
<evidence type="ECO:0000256" key="7">
    <source>
        <dbReference type="SAM" id="MobiDB-lite"/>
    </source>
</evidence>
<dbReference type="AlphaFoldDB" id="A0A8R2LWG3"/>